<dbReference type="Pfam" id="PF00049">
    <property type="entry name" value="Insulin"/>
    <property type="match status" value="1"/>
</dbReference>
<evidence type="ECO:0000256" key="1">
    <source>
        <dbReference type="ARBA" id="ARBA00009034"/>
    </source>
</evidence>
<dbReference type="SUPFAM" id="SSF56994">
    <property type="entry name" value="Insulin-like"/>
    <property type="match status" value="1"/>
</dbReference>
<dbReference type="InterPro" id="IPR036438">
    <property type="entry name" value="Insulin-like_sf"/>
</dbReference>
<dbReference type="CDD" id="cd04366">
    <property type="entry name" value="IlGF_insulin_bombyxin_like"/>
    <property type="match status" value="1"/>
</dbReference>
<feature type="non-terminal residue" evidence="9">
    <location>
        <position position="97"/>
    </location>
</feature>
<feature type="chain" id="PRO_5045154897" description="Insulin-like domain-containing protein" evidence="7">
    <location>
        <begin position="22"/>
        <end position="97"/>
    </location>
</feature>
<dbReference type="PROSITE" id="PS00262">
    <property type="entry name" value="INSULIN"/>
    <property type="match status" value="1"/>
</dbReference>
<comment type="subunit">
    <text evidence="2">Heterodimer of a B chain and an A chain linked by two disulfide bonds.</text>
</comment>
<comment type="subcellular location">
    <subcellularLocation>
        <location evidence="6">Secreted</location>
    </subcellularLocation>
</comment>
<evidence type="ECO:0000256" key="4">
    <source>
        <dbReference type="ARBA" id="ARBA00022729"/>
    </source>
</evidence>
<reference evidence="9" key="1">
    <citation type="submission" date="2022-03" db="EMBL/GenBank/DDBJ databases">
        <authorList>
            <person name="Martin H S."/>
        </authorList>
    </citation>
    <scope>NUCLEOTIDE SEQUENCE</scope>
</reference>
<keyword evidence="6" id="KW-0964">Secreted</keyword>
<comment type="similarity">
    <text evidence="1 6">Belongs to the insulin family.</text>
</comment>
<evidence type="ECO:0000259" key="8">
    <source>
        <dbReference type="SMART" id="SM00078"/>
    </source>
</evidence>
<dbReference type="SMART" id="SM00078">
    <property type="entry name" value="IlGF"/>
    <property type="match status" value="1"/>
</dbReference>
<evidence type="ECO:0000256" key="5">
    <source>
        <dbReference type="ARBA" id="ARBA00023157"/>
    </source>
</evidence>
<dbReference type="PANTHER" id="PTHR13647">
    <property type="entry name" value="INSULIN-LIKE PEPTIDE 2-RELATED"/>
    <property type="match status" value="1"/>
</dbReference>
<keyword evidence="5" id="KW-1015">Disulfide bond</keyword>
<evidence type="ECO:0000313" key="9">
    <source>
        <dbReference type="EMBL" id="CAH2048389.1"/>
    </source>
</evidence>
<keyword evidence="3" id="KW-0165">Cleavage on pair of basic residues</keyword>
<feature type="domain" description="Insulin-like" evidence="8">
    <location>
        <begin position="26"/>
        <end position="97"/>
    </location>
</feature>
<dbReference type="Gene3D" id="1.10.100.10">
    <property type="entry name" value="Insulin-like"/>
    <property type="match status" value="1"/>
</dbReference>
<evidence type="ECO:0000256" key="3">
    <source>
        <dbReference type="ARBA" id="ARBA00022685"/>
    </source>
</evidence>
<dbReference type="InterPro" id="IPR022353">
    <property type="entry name" value="Insulin_CS"/>
</dbReference>
<evidence type="ECO:0000256" key="6">
    <source>
        <dbReference type="RuleBase" id="RU000406"/>
    </source>
</evidence>
<name>A0ABN8I6V9_9NEOP</name>
<evidence type="ECO:0000313" key="10">
    <source>
        <dbReference type="Proteomes" id="UP000837857"/>
    </source>
</evidence>
<dbReference type="PANTHER" id="PTHR13647:SF4">
    <property type="entry name" value="INSULIN-LIKE PEPTIDE 1-RELATED"/>
    <property type="match status" value="1"/>
</dbReference>
<organism evidence="9 10">
    <name type="scientific">Iphiclides podalirius</name>
    <name type="common">scarce swallowtail</name>
    <dbReference type="NCBI Taxonomy" id="110791"/>
    <lineage>
        <taxon>Eukaryota</taxon>
        <taxon>Metazoa</taxon>
        <taxon>Ecdysozoa</taxon>
        <taxon>Arthropoda</taxon>
        <taxon>Hexapoda</taxon>
        <taxon>Insecta</taxon>
        <taxon>Pterygota</taxon>
        <taxon>Neoptera</taxon>
        <taxon>Endopterygota</taxon>
        <taxon>Lepidoptera</taxon>
        <taxon>Glossata</taxon>
        <taxon>Ditrysia</taxon>
        <taxon>Papilionoidea</taxon>
        <taxon>Papilionidae</taxon>
        <taxon>Papilioninae</taxon>
        <taxon>Iphiclides</taxon>
    </lineage>
</organism>
<evidence type="ECO:0000256" key="7">
    <source>
        <dbReference type="SAM" id="SignalP"/>
    </source>
</evidence>
<evidence type="ECO:0000256" key="2">
    <source>
        <dbReference type="ARBA" id="ARBA00011207"/>
    </source>
</evidence>
<keyword evidence="10" id="KW-1185">Reference proteome</keyword>
<sequence length="97" mass="10819">MKNSMTLALVFLFGALVVVSCDSYGQVYCGRRLANTLALLCENNLLVKRTMAKDMPDGFGWPWIPQHRANALGRAKRQVVSECCEKACTIDELLSYC</sequence>
<dbReference type="PRINTS" id="PR00276">
    <property type="entry name" value="INSULINFAMLY"/>
</dbReference>
<feature type="signal peptide" evidence="7">
    <location>
        <begin position="1"/>
        <end position="21"/>
    </location>
</feature>
<dbReference type="InterPro" id="IPR022352">
    <property type="entry name" value="Ins/IGF/rlx"/>
</dbReference>
<protein>
    <recommendedName>
        <fullName evidence="8">Insulin-like domain-containing protein</fullName>
    </recommendedName>
</protein>
<dbReference type="InterPro" id="IPR016179">
    <property type="entry name" value="Insulin-like"/>
</dbReference>
<accession>A0ABN8I6V9</accession>
<dbReference type="EMBL" id="OW152830">
    <property type="protein sequence ID" value="CAH2048389.1"/>
    <property type="molecule type" value="Genomic_DNA"/>
</dbReference>
<keyword evidence="4 7" id="KW-0732">Signal</keyword>
<gene>
    <name evidence="9" type="ORF">IPOD504_LOCUS6034</name>
</gene>
<dbReference type="Proteomes" id="UP000837857">
    <property type="component" value="Chromosome 18"/>
</dbReference>
<dbReference type="PROSITE" id="PS51257">
    <property type="entry name" value="PROKAR_LIPOPROTEIN"/>
    <property type="match status" value="1"/>
</dbReference>
<proteinExistence type="inferred from homology"/>